<evidence type="ECO:0000313" key="8">
    <source>
        <dbReference type="EMBL" id="RHW68516.1"/>
    </source>
</evidence>
<evidence type="ECO:0000259" key="7">
    <source>
        <dbReference type="Pfam" id="PF00913"/>
    </source>
</evidence>
<evidence type="ECO:0000256" key="5">
    <source>
        <dbReference type="ARBA" id="ARBA00023180"/>
    </source>
</evidence>
<dbReference type="EMBL" id="QSBY01000011">
    <property type="protein sequence ID" value="RHW68516.1"/>
    <property type="molecule type" value="Genomic_DNA"/>
</dbReference>
<accession>A0A3L6KXB7</accession>
<name>A0A3L6KXB7_9TRYP</name>
<evidence type="ECO:0000256" key="1">
    <source>
        <dbReference type="ARBA" id="ARBA00004609"/>
    </source>
</evidence>
<dbReference type="Gene3D" id="3.90.150.10">
    <property type="entry name" value="Variant Surface Glycoprotein, subunit A domain 1"/>
    <property type="match status" value="1"/>
</dbReference>
<gene>
    <name evidence="8" type="ORF">DPX39_110148500</name>
</gene>
<sequence>MLQVKATVTEDESTQTACNALAIAITQQAESSLLNLNGAIGFAINASELAQEVRSRIDEYISLLRDAQGTGNNAGYCLAGSGGAHPQATTVGQGCTVTNRKFEVYNADLTDGDVDQTGIKGTT</sequence>
<comment type="subcellular location">
    <subcellularLocation>
        <location evidence="1">Cell membrane</location>
        <topology evidence="1">Lipid-anchor</topology>
        <topology evidence="1">GPI-anchor</topology>
    </subcellularLocation>
</comment>
<comment type="caution">
    <text evidence="8">The sequence shown here is derived from an EMBL/GenBank/DDBJ whole genome shotgun (WGS) entry which is preliminary data.</text>
</comment>
<dbReference type="SUPFAM" id="SSF58087">
    <property type="entry name" value="Variant surface glycoprotein (N-terminal domain)"/>
    <property type="match status" value="1"/>
</dbReference>
<dbReference type="GO" id="GO:0098552">
    <property type="term" value="C:side of membrane"/>
    <property type="evidence" value="ECO:0007669"/>
    <property type="project" value="UniProtKB-KW"/>
</dbReference>
<dbReference type="Proteomes" id="UP000266743">
    <property type="component" value="Chromosome 11"/>
</dbReference>
<keyword evidence="5" id="KW-0325">Glycoprotein</keyword>
<keyword evidence="3" id="KW-0336">GPI-anchor</keyword>
<proteinExistence type="predicted"/>
<reference evidence="8" key="1">
    <citation type="submission" date="2018-09" db="EMBL/GenBank/DDBJ databases">
        <title>whole genome sequence of T. equiperdum IVM-t1 strain.</title>
        <authorList>
            <person name="Suganuma K."/>
        </authorList>
    </citation>
    <scope>NUCLEOTIDE SEQUENCE [LARGE SCALE GENOMIC DNA]</scope>
    <source>
        <strain evidence="8">IVM-t1</strain>
    </source>
</reference>
<evidence type="ECO:0000256" key="6">
    <source>
        <dbReference type="ARBA" id="ARBA00023288"/>
    </source>
</evidence>
<organism evidence="8">
    <name type="scientific">Trypanosoma brucei equiperdum</name>
    <dbReference type="NCBI Taxonomy" id="630700"/>
    <lineage>
        <taxon>Eukaryota</taxon>
        <taxon>Discoba</taxon>
        <taxon>Euglenozoa</taxon>
        <taxon>Kinetoplastea</taxon>
        <taxon>Metakinetoplastina</taxon>
        <taxon>Trypanosomatida</taxon>
        <taxon>Trypanosomatidae</taxon>
        <taxon>Trypanosoma</taxon>
    </lineage>
</organism>
<feature type="domain" description="Trypanosome variant surface glycoprotein A-type N-terminal" evidence="7">
    <location>
        <begin position="2"/>
        <end position="122"/>
    </location>
</feature>
<evidence type="ECO:0000256" key="3">
    <source>
        <dbReference type="ARBA" id="ARBA00022622"/>
    </source>
</evidence>
<evidence type="ECO:0000256" key="4">
    <source>
        <dbReference type="ARBA" id="ARBA00023136"/>
    </source>
</evidence>
<dbReference type="GO" id="GO:0042783">
    <property type="term" value="P:symbiont-mediated evasion of host immune response"/>
    <property type="evidence" value="ECO:0007669"/>
    <property type="project" value="InterPro"/>
</dbReference>
<keyword evidence="4" id="KW-0472">Membrane</keyword>
<protein>
    <submittedName>
        <fullName evidence="8">Trypanosome variant surface glycoprotein (A-type)</fullName>
    </submittedName>
</protein>
<dbReference type="InterPro" id="IPR001812">
    <property type="entry name" value="Trypano_VSG_A_N_dom"/>
</dbReference>
<evidence type="ECO:0000256" key="2">
    <source>
        <dbReference type="ARBA" id="ARBA00022475"/>
    </source>
</evidence>
<dbReference type="GO" id="GO:0005886">
    <property type="term" value="C:plasma membrane"/>
    <property type="evidence" value="ECO:0007669"/>
    <property type="project" value="UniProtKB-SubCell"/>
</dbReference>
<dbReference type="AlphaFoldDB" id="A0A3L6KXB7"/>
<keyword evidence="2" id="KW-1003">Cell membrane</keyword>
<keyword evidence="6" id="KW-0449">Lipoprotein</keyword>
<dbReference type="Pfam" id="PF00913">
    <property type="entry name" value="Trypan_glycop"/>
    <property type="match status" value="1"/>
</dbReference>